<evidence type="ECO:0000313" key="5">
    <source>
        <dbReference type="Proteomes" id="UP000319817"/>
    </source>
</evidence>
<dbReference type="PANTHER" id="PTHR11371:SF31">
    <property type="entry name" value="EXTRACELLULAR NUCLEASE"/>
    <property type="match status" value="1"/>
</dbReference>
<dbReference type="EMBL" id="CP036526">
    <property type="protein sequence ID" value="QDT10290.1"/>
    <property type="molecule type" value="Genomic_DNA"/>
</dbReference>
<gene>
    <name evidence="4" type="ORF">K239x_22460</name>
</gene>
<dbReference type="GO" id="GO:0004536">
    <property type="term" value="F:DNA nuclease activity"/>
    <property type="evidence" value="ECO:0007669"/>
    <property type="project" value="InterPro"/>
</dbReference>
<evidence type="ECO:0008006" key="6">
    <source>
        <dbReference type="Google" id="ProtNLM"/>
    </source>
</evidence>
<evidence type="ECO:0000313" key="4">
    <source>
        <dbReference type="EMBL" id="QDT10290.1"/>
    </source>
</evidence>
<dbReference type="PANTHER" id="PTHR11371">
    <property type="entry name" value="DEOXYRIBONUCLEASE"/>
    <property type="match status" value="1"/>
</dbReference>
<reference evidence="4 5" key="1">
    <citation type="submission" date="2019-02" db="EMBL/GenBank/DDBJ databases">
        <title>Deep-cultivation of Planctomycetes and their phenomic and genomic characterization uncovers novel biology.</title>
        <authorList>
            <person name="Wiegand S."/>
            <person name="Jogler M."/>
            <person name="Boedeker C."/>
            <person name="Pinto D."/>
            <person name="Vollmers J."/>
            <person name="Rivas-Marin E."/>
            <person name="Kohn T."/>
            <person name="Peeters S.H."/>
            <person name="Heuer A."/>
            <person name="Rast P."/>
            <person name="Oberbeckmann S."/>
            <person name="Bunk B."/>
            <person name="Jeske O."/>
            <person name="Meyerdierks A."/>
            <person name="Storesund J.E."/>
            <person name="Kallscheuer N."/>
            <person name="Luecker S."/>
            <person name="Lage O.M."/>
            <person name="Pohl T."/>
            <person name="Merkel B.J."/>
            <person name="Hornburger P."/>
            <person name="Mueller R.-W."/>
            <person name="Bruemmer F."/>
            <person name="Labrenz M."/>
            <person name="Spormann A.M."/>
            <person name="Op den Camp H."/>
            <person name="Overmann J."/>
            <person name="Amann R."/>
            <person name="Jetten M.S.M."/>
            <person name="Mascher T."/>
            <person name="Medema M.H."/>
            <person name="Devos D.P."/>
            <person name="Kaster A.-K."/>
            <person name="Ovreas L."/>
            <person name="Rohde M."/>
            <person name="Galperin M.Y."/>
            <person name="Jogler C."/>
        </authorList>
    </citation>
    <scope>NUCLEOTIDE SEQUENCE [LARGE SCALE GENOMIC DNA]</scope>
    <source>
        <strain evidence="4 5">K23_9</strain>
    </source>
</reference>
<keyword evidence="2" id="KW-0378">Hydrolase</keyword>
<feature type="transmembrane region" description="Helical" evidence="3">
    <location>
        <begin position="21"/>
        <end position="43"/>
    </location>
</feature>
<name>A0A517NT36_9BACT</name>
<evidence type="ECO:0000256" key="2">
    <source>
        <dbReference type="ARBA" id="ARBA00022801"/>
    </source>
</evidence>
<keyword evidence="5" id="KW-1185">Reference proteome</keyword>
<keyword evidence="3" id="KW-0812">Transmembrane</keyword>
<protein>
    <recommendedName>
        <fullName evidence="6">Endonuclease/Exonuclease/phosphatase family protein</fullName>
    </recommendedName>
</protein>
<sequence length="364" mass="40927">MGIFSSRRLLRKNNSFASRVPGLRWAGPICTMAGLFMVVSYALSGKFQFKAFDDFAGSAEHTHVEPVVLTPKSNQISDSIRIATFNIKQFGEKKSSTRMVPDANVDVMGTIAKIVSQFDLVAIQEVRGSDGTPIRRLIDLLNESGGQYTATLSEPIGDEHYTECYAYVWDQTRMRLIQNSAYVVHDDSKRMYREPMVASFETRVPATEGRRPFRFTIINAHTDPDLVSPRDIANEINVLDDVFMRVRQYEYDTAGEEDCLLVGDLNVDSNGLQELALIPNMISVAGDQLTNTRRTKTYDHIMLDNYTTREYTGKRGVVDFQTQFGLSEKQALLISDHMPVWAEFSAYEAPSVQSVANGATQMIR</sequence>
<dbReference type="Gene3D" id="3.60.10.10">
    <property type="entry name" value="Endonuclease/exonuclease/phosphatase"/>
    <property type="match status" value="1"/>
</dbReference>
<dbReference type="SMART" id="SM00476">
    <property type="entry name" value="DNaseIc"/>
    <property type="match status" value="1"/>
</dbReference>
<accession>A0A517NT36</accession>
<organism evidence="4 5">
    <name type="scientific">Stieleria marina</name>
    <dbReference type="NCBI Taxonomy" id="1930275"/>
    <lineage>
        <taxon>Bacteria</taxon>
        <taxon>Pseudomonadati</taxon>
        <taxon>Planctomycetota</taxon>
        <taxon>Planctomycetia</taxon>
        <taxon>Pirellulales</taxon>
        <taxon>Pirellulaceae</taxon>
        <taxon>Stieleria</taxon>
    </lineage>
</organism>
<dbReference type="InterPro" id="IPR016202">
    <property type="entry name" value="DNase_I"/>
</dbReference>
<keyword evidence="3" id="KW-1133">Transmembrane helix</keyword>
<dbReference type="GO" id="GO:0016787">
    <property type="term" value="F:hydrolase activity"/>
    <property type="evidence" value="ECO:0007669"/>
    <property type="project" value="UniProtKB-KW"/>
</dbReference>
<keyword evidence="1" id="KW-0540">Nuclease</keyword>
<proteinExistence type="predicted"/>
<keyword evidence="3" id="KW-0472">Membrane</keyword>
<dbReference type="SUPFAM" id="SSF56219">
    <property type="entry name" value="DNase I-like"/>
    <property type="match status" value="1"/>
</dbReference>
<dbReference type="AlphaFoldDB" id="A0A517NT36"/>
<evidence type="ECO:0000256" key="3">
    <source>
        <dbReference type="SAM" id="Phobius"/>
    </source>
</evidence>
<dbReference type="Proteomes" id="UP000319817">
    <property type="component" value="Chromosome"/>
</dbReference>
<dbReference type="GO" id="GO:0006308">
    <property type="term" value="P:DNA catabolic process"/>
    <property type="evidence" value="ECO:0007669"/>
    <property type="project" value="InterPro"/>
</dbReference>
<evidence type="ECO:0000256" key="1">
    <source>
        <dbReference type="ARBA" id="ARBA00022722"/>
    </source>
</evidence>
<dbReference type="InterPro" id="IPR036691">
    <property type="entry name" value="Endo/exonu/phosph_ase_sf"/>
</dbReference>